<dbReference type="PANTHER" id="PTHR34979">
    <property type="entry name" value="INNER MEMBRANE PROTEIN YGAZ"/>
    <property type="match status" value="1"/>
</dbReference>
<comment type="similarity">
    <text evidence="2">Belongs to the AzlC family.</text>
</comment>
<keyword evidence="11" id="KW-1185">Reference proteome</keyword>
<reference evidence="10 11" key="1">
    <citation type="submission" date="2018-11" db="EMBL/GenBank/DDBJ databases">
        <title>Trebonia kvetii gen.nov., sp.nov., a novel acidophilic actinobacterium, and proposal of the new actinobacterial family Treboniaceae fam. nov.</title>
        <authorList>
            <person name="Rapoport D."/>
            <person name="Sagova-Mareckova M."/>
            <person name="Sedlacek I."/>
            <person name="Provaznik J."/>
            <person name="Kralova S."/>
            <person name="Pavlinic D."/>
            <person name="Benes V."/>
            <person name="Kopecky J."/>
        </authorList>
    </citation>
    <scope>NUCLEOTIDE SEQUENCE [LARGE SCALE GENOMIC DNA]</scope>
    <source>
        <strain evidence="10 11">15Tr583</strain>
    </source>
</reference>
<feature type="transmembrane region" description="Helical" evidence="9">
    <location>
        <begin position="221"/>
        <end position="247"/>
    </location>
</feature>
<feature type="transmembrane region" description="Helical" evidence="9">
    <location>
        <begin position="32"/>
        <end position="51"/>
    </location>
</feature>
<dbReference type="Proteomes" id="UP000460272">
    <property type="component" value="Unassembled WGS sequence"/>
</dbReference>
<evidence type="ECO:0000313" key="10">
    <source>
        <dbReference type="EMBL" id="TVZ02838.1"/>
    </source>
</evidence>
<evidence type="ECO:0000256" key="3">
    <source>
        <dbReference type="ARBA" id="ARBA00022448"/>
    </source>
</evidence>
<feature type="transmembrane region" description="Helical" evidence="9">
    <location>
        <begin position="158"/>
        <end position="182"/>
    </location>
</feature>
<protein>
    <submittedName>
        <fullName evidence="10">Branched-chain amino acid ABC transporter permease</fullName>
    </submittedName>
</protein>
<dbReference type="RefSeq" id="WP_145855038.1">
    <property type="nucleotide sequence ID" value="NZ_RPFW01000004.1"/>
</dbReference>
<dbReference type="GO" id="GO:1903785">
    <property type="term" value="P:L-valine transmembrane transport"/>
    <property type="evidence" value="ECO:0007669"/>
    <property type="project" value="TreeGrafter"/>
</dbReference>
<evidence type="ECO:0000256" key="7">
    <source>
        <dbReference type="ARBA" id="ARBA00023136"/>
    </source>
</evidence>
<feature type="region of interest" description="Disordered" evidence="8">
    <location>
        <begin position="257"/>
        <end position="287"/>
    </location>
</feature>
<dbReference type="PANTHER" id="PTHR34979:SF1">
    <property type="entry name" value="INNER MEMBRANE PROTEIN YGAZ"/>
    <property type="match status" value="1"/>
</dbReference>
<accession>A0A6P2BV98</accession>
<evidence type="ECO:0000256" key="6">
    <source>
        <dbReference type="ARBA" id="ARBA00022989"/>
    </source>
</evidence>
<evidence type="ECO:0000256" key="2">
    <source>
        <dbReference type="ARBA" id="ARBA00010735"/>
    </source>
</evidence>
<dbReference type="Pfam" id="PF03591">
    <property type="entry name" value="AzlC"/>
    <property type="match status" value="1"/>
</dbReference>
<dbReference type="GO" id="GO:0005886">
    <property type="term" value="C:plasma membrane"/>
    <property type="evidence" value="ECO:0007669"/>
    <property type="project" value="UniProtKB-SubCell"/>
</dbReference>
<dbReference type="EMBL" id="RPFW01000004">
    <property type="protein sequence ID" value="TVZ02838.1"/>
    <property type="molecule type" value="Genomic_DNA"/>
</dbReference>
<feature type="compositionally biased region" description="Basic and acidic residues" evidence="8">
    <location>
        <begin position="265"/>
        <end position="279"/>
    </location>
</feature>
<name>A0A6P2BV98_9ACTN</name>
<dbReference type="AlphaFoldDB" id="A0A6P2BV98"/>
<keyword evidence="5 9" id="KW-0812">Transmembrane</keyword>
<dbReference type="OrthoDB" id="5195391at2"/>
<dbReference type="InterPro" id="IPR011606">
    <property type="entry name" value="Brnchd-chn_aa_trnsp_permease"/>
</dbReference>
<evidence type="ECO:0000313" key="11">
    <source>
        <dbReference type="Proteomes" id="UP000460272"/>
    </source>
</evidence>
<proteinExistence type="inferred from homology"/>
<keyword evidence="4" id="KW-1003">Cell membrane</keyword>
<keyword evidence="6 9" id="KW-1133">Transmembrane helix</keyword>
<gene>
    <name evidence="10" type="ORF">EAS64_20335</name>
</gene>
<evidence type="ECO:0000256" key="9">
    <source>
        <dbReference type="SAM" id="Phobius"/>
    </source>
</evidence>
<sequence>MRTLWRTSSPAVPRERSRDVADAENARLYRDIALVALADGIVGLSFGAAAVAGGLPWWVPVALSVLVFAGGSQIAAIGVVLGGGSPVAAVAAGAVLNTRLLPYGLAVADVVGPAAGDGARGAWSTVRGWLTRIVGAHLITDESVAFALRQASRARRRFAFWTCGIVLFAVWNTTVLLGVLAGSMITNTAAFGLDATFPAVVVALALPALTSRPIRKAAGAGAVIAVALTPVLPAGLPLLAALGGLAARRDGWRAGSRFGRRGPRVKADDDQFTGDETKVRAGQAGGL</sequence>
<evidence type="ECO:0000256" key="4">
    <source>
        <dbReference type="ARBA" id="ARBA00022475"/>
    </source>
</evidence>
<feature type="transmembrane region" description="Helical" evidence="9">
    <location>
        <begin position="188"/>
        <end position="209"/>
    </location>
</feature>
<evidence type="ECO:0000256" key="5">
    <source>
        <dbReference type="ARBA" id="ARBA00022692"/>
    </source>
</evidence>
<evidence type="ECO:0000256" key="1">
    <source>
        <dbReference type="ARBA" id="ARBA00004651"/>
    </source>
</evidence>
<keyword evidence="3" id="KW-0813">Transport</keyword>
<keyword evidence="7 9" id="KW-0472">Membrane</keyword>
<comment type="subcellular location">
    <subcellularLocation>
        <location evidence="1">Cell membrane</location>
        <topology evidence="1">Multi-pass membrane protein</topology>
    </subcellularLocation>
</comment>
<organism evidence="10 11">
    <name type="scientific">Trebonia kvetii</name>
    <dbReference type="NCBI Taxonomy" id="2480626"/>
    <lineage>
        <taxon>Bacteria</taxon>
        <taxon>Bacillati</taxon>
        <taxon>Actinomycetota</taxon>
        <taxon>Actinomycetes</taxon>
        <taxon>Streptosporangiales</taxon>
        <taxon>Treboniaceae</taxon>
        <taxon>Trebonia</taxon>
    </lineage>
</organism>
<evidence type="ECO:0000256" key="8">
    <source>
        <dbReference type="SAM" id="MobiDB-lite"/>
    </source>
</evidence>
<comment type="caution">
    <text evidence="10">The sequence shown here is derived from an EMBL/GenBank/DDBJ whole genome shotgun (WGS) entry which is preliminary data.</text>
</comment>